<evidence type="ECO:0000313" key="4">
    <source>
        <dbReference type="EMBL" id="MEI4549911.1"/>
    </source>
</evidence>
<dbReference type="CDD" id="cd04584">
    <property type="entry name" value="CBS_pair_AcuB_like"/>
    <property type="match status" value="1"/>
</dbReference>
<accession>A0ABU8EUK0</accession>
<dbReference type="Pfam" id="PF00571">
    <property type="entry name" value="CBS"/>
    <property type="match status" value="2"/>
</dbReference>
<gene>
    <name evidence="4" type="ORF">WAE96_09500</name>
</gene>
<dbReference type="SUPFAM" id="SSF54631">
    <property type="entry name" value="CBS-domain pair"/>
    <property type="match status" value="1"/>
</dbReference>
<dbReference type="InterPro" id="IPR046342">
    <property type="entry name" value="CBS_dom_sf"/>
</dbReference>
<dbReference type="PANTHER" id="PTHR43080">
    <property type="entry name" value="CBS DOMAIN-CONTAINING PROTEIN CBSX3, MITOCHONDRIAL"/>
    <property type="match status" value="1"/>
</dbReference>
<name>A0ABU8EUK0_9GAMM</name>
<evidence type="ECO:0000256" key="2">
    <source>
        <dbReference type="PROSITE-ProRule" id="PRU00703"/>
    </source>
</evidence>
<feature type="domain" description="CBS" evidence="3">
    <location>
        <begin position="9"/>
        <end position="64"/>
    </location>
</feature>
<evidence type="ECO:0000313" key="5">
    <source>
        <dbReference type="Proteomes" id="UP001382455"/>
    </source>
</evidence>
<comment type="caution">
    <text evidence="4">The sequence shown here is derived from an EMBL/GenBank/DDBJ whole genome shotgun (WGS) entry which is preliminary data.</text>
</comment>
<evidence type="ECO:0000256" key="1">
    <source>
        <dbReference type="ARBA" id="ARBA00023122"/>
    </source>
</evidence>
<organism evidence="4 5">
    <name type="scientific">Pseudoalteromonas spongiae</name>
    <dbReference type="NCBI Taxonomy" id="298657"/>
    <lineage>
        <taxon>Bacteria</taxon>
        <taxon>Pseudomonadati</taxon>
        <taxon>Pseudomonadota</taxon>
        <taxon>Gammaproteobacteria</taxon>
        <taxon>Alteromonadales</taxon>
        <taxon>Pseudoalteromonadaceae</taxon>
        <taxon>Pseudoalteromonas</taxon>
    </lineage>
</organism>
<dbReference type="RefSeq" id="WP_105171747.1">
    <property type="nucleotide sequence ID" value="NZ_JBAWKS010000001.1"/>
</dbReference>
<evidence type="ECO:0000259" key="3">
    <source>
        <dbReference type="PROSITE" id="PS51371"/>
    </source>
</evidence>
<dbReference type="InterPro" id="IPR051257">
    <property type="entry name" value="Diverse_CBS-Domain"/>
</dbReference>
<reference evidence="4 5" key="1">
    <citation type="submission" date="2023-12" db="EMBL/GenBank/DDBJ databases">
        <title>Friends and Foes: Symbiotic and Algicidal bacterial influence on Karenia brevis blooms.</title>
        <authorList>
            <person name="Fei C."/>
            <person name="Mohamed A.R."/>
            <person name="Booker A."/>
            <person name="Arshad M."/>
            <person name="Klass S."/>
            <person name="Ahn S."/>
            <person name="Gilbert P.M."/>
            <person name="Heil C.A."/>
            <person name="Martinez J.M."/>
            <person name="Amin S.A."/>
        </authorList>
    </citation>
    <scope>NUCLEOTIDE SEQUENCE [LARGE SCALE GENOMIC DNA]</scope>
    <source>
        <strain evidence="4 5">CE15</strain>
    </source>
</reference>
<protein>
    <submittedName>
        <fullName evidence="4">CBS domain-containing protein</fullName>
    </submittedName>
</protein>
<dbReference type="PANTHER" id="PTHR43080:SF2">
    <property type="entry name" value="CBS DOMAIN-CONTAINING PROTEIN"/>
    <property type="match status" value="1"/>
</dbReference>
<dbReference type="InterPro" id="IPR000644">
    <property type="entry name" value="CBS_dom"/>
</dbReference>
<dbReference type="Proteomes" id="UP001382455">
    <property type="component" value="Unassembled WGS sequence"/>
</dbReference>
<dbReference type="EMBL" id="JBAWKS010000001">
    <property type="protein sequence ID" value="MEI4549911.1"/>
    <property type="molecule type" value="Genomic_DNA"/>
</dbReference>
<feature type="domain" description="CBS" evidence="3">
    <location>
        <begin position="83"/>
        <end position="139"/>
    </location>
</feature>
<proteinExistence type="predicted"/>
<dbReference type="Gene3D" id="3.10.580.10">
    <property type="entry name" value="CBS-domain"/>
    <property type="match status" value="2"/>
</dbReference>
<keyword evidence="5" id="KW-1185">Reference proteome</keyword>
<keyword evidence="1 2" id="KW-0129">CBS domain</keyword>
<sequence>MTKTIAELMTCDVLSIELDNTMADVHQMMKDHNIRHIPVLENGLFYGMVTQKSVLAKTMYLLDKYGVNALNRREKQVPVSELVDKDVVFANATMPLTEAARFFLNNRHGCLPVVDDNNQLQGIVTSSDFVRLSLTLLES</sequence>
<dbReference type="PROSITE" id="PS51371">
    <property type="entry name" value="CBS"/>
    <property type="match status" value="2"/>
</dbReference>
<dbReference type="SMART" id="SM00116">
    <property type="entry name" value="CBS"/>
    <property type="match status" value="2"/>
</dbReference>